<evidence type="ECO:0000256" key="1">
    <source>
        <dbReference type="SAM" id="SignalP"/>
    </source>
</evidence>
<feature type="chain" id="PRO_5008320427" evidence="1">
    <location>
        <begin position="33"/>
        <end position="242"/>
    </location>
</feature>
<dbReference type="STRING" id="1790.A5645_04040"/>
<dbReference type="eggNOG" id="COG3271">
    <property type="taxonomic scope" value="Bacteria"/>
</dbReference>
<dbReference type="Proteomes" id="UP000093795">
    <property type="component" value="Unassembled WGS sequence"/>
</dbReference>
<dbReference type="OrthoDB" id="461196at2"/>
<protein>
    <submittedName>
        <fullName evidence="2">Uncharacterized protein</fullName>
    </submittedName>
</protein>
<sequence length="242" mass="25287">MKSFTITSVAKTALFATVSAAVALGLAAPAEAFPTRAGTTMYGDPAAVAKYWRHQKYDDCAIMSSADVVGQITGDLPSERSIIKVAQNTPSVVHPGSIYLKPADKNDPNSGMGTNPGDLPTLLAHYGIHATNTDADNAGRTGLATGMEALEEYLGSGRAVIVGLNAEMIWNQPIENTGADGQPRSDHAVVVTGVDTANGIVHLNDSGSPKGKDEQIPMAVFVKAWATSGNFMTVTDETRKVS</sequence>
<accession>A0A1A3BYB7</accession>
<gene>
    <name evidence="2" type="ORF">A9X01_27435</name>
</gene>
<comment type="caution">
    <text evidence="2">The sequence shown here is derived from an EMBL/GenBank/DDBJ whole genome shotgun (WGS) entry which is preliminary data.</text>
</comment>
<dbReference type="RefSeq" id="WP_065122619.1">
    <property type="nucleotide sequence ID" value="NZ_LZKQ01000243.1"/>
</dbReference>
<dbReference type="Gene3D" id="3.90.70.10">
    <property type="entry name" value="Cysteine proteinases"/>
    <property type="match status" value="1"/>
</dbReference>
<keyword evidence="1" id="KW-0732">Signal</keyword>
<organism evidence="2 3">
    <name type="scientific">Mycobacterium asiaticum</name>
    <dbReference type="NCBI Taxonomy" id="1790"/>
    <lineage>
        <taxon>Bacteria</taxon>
        <taxon>Bacillati</taxon>
        <taxon>Actinomycetota</taxon>
        <taxon>Actinomycetes</taxon>
        <taxon>Mycobacteriales</taxon>
        <taxon>Mycobacteriaceae</taxon>
        <taxon>Mycobacterium</taxon>
    </lineage>
</organism>
<evidence type="ECO:0000313" key="3">
    <source>
        <dbReference type="Proteomes" id="UP000093795"/>
    </source>
</evidence>
<reference evidence="2 3" key="1">
    <citation type="submission" date="2016-06" db="EMBL/GenBank/DDBJ databases">
        <authorList>
            <person name="Kjaerup R.B."/>
            <person name="Dalgaard T.S."/>
            <person name="Juul-Madsen H.R."/>
        </authorList>
    </citation>
    <scope>NUCLEOTIDE SEQUENCE [LARGE SCALE GENOMIC DNA]</scope>
    <source>
        <strain evidence="2 3">1081914.2</strain>
    </source>
</reference>
<evidence type="ECO:0000313" key="2">
    <source>
        <dbReference type="EMBL" id="OBI78386.1"/>
    </source>
</evidence>
<name>A0A1A3BYB7_MYCAS</name>
<feature type="signal peptide" evidence="1">
    <location>
        <begin position="1"/>
        <end position="32"/>
    </location>
</feature>
<dbReference type="AlphaFoldDB" id="A0A1A3BYB7"/>
<dbReference type="EMBL" id="LZKQ01000243">
    <property type="protein sequence ID" value="OBI78386.1"/>
    <property type="molecule type" value="Genomic_DNA"/>
</dbReference>
<proteinExistence type="predicted"/>